<comment type="function">
    <text evidence="3">Essential component of the cytosolic iron-sulfur (Fe/S) protein assembly machinery. Required for the maturation of extramitochondrial Fe/S proteins.</text>
</comment>
<dbReference type="AlphaFoldDB" id="Q23K67"/>
<dbReference type="eggNOG" id="KOG0645">
    <property type="taxonomic scope" value="Eukaryota"/>
</dbReference>
<dbReference type="Pfam" id="PF00400">
    <property type="entry name" value="WD40"/>
    <property type="match status" value="7"/>
</dbReference>
<evidence type="ECO:0000256" key="1">
    <source>
        <dbReference type="ARBA" id="ARBA00022574"/>
    </source>
</evidence>
<protein>
    <recommendedName>
        <fullName evidence="3">Probable cytosolic iron-sulfur protein assembly protein CIAO1 homolog</fullName>
    </recommendedName>
</protein>
<dbReference type="InterPro" id="IPR028608">
    <property type="entry name" value="CIAO1/Cia1"/>
</dbReference>
<dbReference type="GO" id="GO:0016226">
    <property type="term" value="P:iron-sulfur cluster assembly"/>
    <property type="evidence" value="ECO:0007669"/>
    <property type="project" value="UniProtKB-UniRule"/>
</dbReference>
<sequence>MIEEKMEEQKEFVKCIGQLNGHTDKIWSVSWHPTLDIFATCSSDKTIKIWGLKENSENQYELKQTISDTHERTIRTLAFSPDGMMLACGSFDSTISIYALNNGSFEFVSKLEGHEHEVKCVAWDSEGKFLASCSRDKTVWVWDYENGFDFSCYSVIDAHTQDVKHVKWIPGTNNLASTSFDDKLKLWEQEDDDWKCSATYSNHSATVWCVEFSKTGQYMASCGDDKQIKVYKKNENGAFSSPYIVETTIKNAHARTIYSLSFSEDATFLASVGADNTLNVYQKNMYVTTFEGQDNNLYELLEKKVNCHFADINCVAFHPSKDILVTVSDDRQIKLWSVEINL</sequence>
<feature type="repeat" description="WD" evidence="4">
    <location>
        <begin position="111"/>
        <end position="147"/>
    </location>
</feature>
<dbReference type="CDD" id="cd00200">
    <property type="entry name" value="WD40"/>
    <property type="match status" value="1"/>
</dbReference>
<dbReference type="PROSITE" id="PS50082">
    <property type="entry name" value="WD_REPEATS_2"/>
    <property type="match status" value="7"/>
</dbReference>
<keyword evidence="2" id="KW-0677">Repeat</keyword>
<feature type="repeat" description="WD" evidence="4">
    <location>
        <begin position="305"/>
        <end position="342"/>
    </location>
</feature>
<dbReference type="InParanoid" id="Q23K67"/>
<dbReference type="InterPro" id="IPR001680">
    <property type="entry name" value="WD40_rpt"/>
</dbReference>
<dbReference type="HAMAP" id="MF_03037">
    <property type="entry name" value="ciao1"/>
    <property type="match status" value="1"/>
</dbReference>
<name>Q23K67_TETTS</name>
<feature type="repeat" description="WD" evidence="4">
    <location>
        <begin position="67"/>
        <end position="108"/>
    </location>
</feature>
<evidence type="ECO:0000313" key="6">
    <source>
        <dbReference type="Proteomes" id="UP000009168"/>
    </source>
</evidence>
<dbReference type="RefSeq" id="XP_001017221.2">
    <property type="nucleotide sequence ID" value="XM_001017221.3"/>
</dbReference>
<dbReference type="PANTHER" id="PTHR19920">
    <property type="entry name" value="WD40 PROTEIN CIAO1"/>
    <property type="match status" value="1"/>
</dbReference>
<organism evidence="5 6">
    <name type="scientific">Tetrahymena thermophila (strain SB210)</name>
    <dbReference type="NCBI Taxonomy" id="312017"/>
    <lineage>
        <taxon>Eukaryota</taxon>
        <taxon>Sar</taxon>
        <taxon>Alveolata</taxon>
        <taxon>Ciliophora</taxon>
        <taxon>Intramacronucleata</taxon>
        <taxon>Oligohymenophorea</taxon>
        <taxon>Hymenostomatida</taxon>
        <taxon>Tetrahymenina</taxon>
        <taxon>Tetrahymenidae</taxon>
        <taxon>Tetrahymena</taxon>
    </lineage>
</organism>
<keyword evidence="6" id="KW-1185">Reference proteome</keyword>
<feature type="repeat" description="WD" evidence="4">
    <location>
        <begin position="156"/>
        <end position="188"/>
    </location>
</feature>
<dbReference type="PRINTS" id="PR00320">
    <property type="entry name" value="GPROTEINBRPT"/>
</dbReference>
<dbReference type="STRING" id="312017.Q23K67"/>
<dbReference type="Proteomes" id="UP000009168">
    <property type="component" value="Unassembled WGS sequence"/>
</dbReference>
<keyword evidence="1 4" id="KW-0853">WD repeat</keyword>
<dbReference type="HOGENOM" id="CLU_000288_57_8_1"/>
<dbReference type="InterPro" id="IPR020472">
    <property type="entry name" value="WD40_PAC1"/>
</dbReference>
<evidence type="ECO:0000256" key="2">
    <source>
        <dbReference type="ARBA" id="ARBA00022737"/>
    </source>
</evidence>
<evidence type="ECO:0000256" key="3">
    <source>
        <dbReference type="HAMAP-Rule" id="MF_03037"/>
    </source>
</evidence>
<dbReference type="InterPro" id="IPR015943">
    <property type="entry name" value="WD40/YVTN_repeat-like_dom_sf"/>
</dbReference>
<dbReference type="KEGG" id="tet:TTHERM_00194680"/>
<comment type="similarity">
    <text evidence="3">Belongs to the WD repeat CIA1 family.</text>
</comment>
<dbReference type="PROSITE" id="PS50294">
    <property type="entry name" value="WD_REPEATS_REGION"/>
    <property type="match status" value="6"/>
</dbReference>
<gene>
    <name evidence="5" type="ORF">TTHERM_00194680</name>
</gene>
<reference evidence="6" key="1">
    <citation type="journal article" date="2006" name="PLoS Biol.">
        <title>Macronuclear genome sequence of the ciliate Tetrahymena thermophila, a model eukaryote.</title>
        <authorList>
            <person name="Eisen J.A."/>
            <person name="Coyne R.S."/>
            <person name="Wu M."/>
            <person name="Wu D."/>
            <person name="Thiagarajan M."/>
            <person name="Wortman J.R."/>
            <person name="Badger J.H."/>
            <person name="Ren Q."/>
            <person name="Amedeo P."/>
            <person name="Jones K.M."/>
            <person name="Tallon L.J."/>
            <person name="Delcher A.L."/>
            <person name="Salzberg S.L."/>
            <person name="Silva J.C."/>
            <person name="Haas B.J."/>
            <person name="Majoros W.H."/>
            <person name="Farzad M."/>
            <person name="Carlton J.M."/>
            <person name="Smith R.K. Jr."/>
            <person name="Garg J."/>
            <person name="Pearlman R.E."/>
            <person name="Karrer K.M."/>
            <person name="Sun L."/>
            <person name="Manning G."/>
            <person name="Elde N.C."/>
            <person name="Turkewitz A.P."/>
            <person name="Asai D.J."/>
            <person name="Wilkes D.E."/>
            <person name="Wang Y."/>
            <person name="Cai H."/>
            <person name="Collins K."/>
            <person name="Stewart B.A."/>
            <person name="Lee S.R."/>
            <person name="Wilamowska K."/>
            <person name="Weinberg Z."/>
            <person name="Ruzzo W.L."/>
            <person name="Wloga D."/>
            <person name="Gaertig J."/>
            <person name="Frankel J."/>
            <person name="Tsao C.-C."/>
            <person name="Gorovsky M.A."/>
            <person name="Keeling P.J."/>
            <person name="Waller R.F."/>
            <person name="Patron N.J."/>
            <person name="Cherry J.M."/>
            <person name="Stover N.A."/>
            <person name="Krieger C.J."/>
            <person name="del Toro C."/>
            <person name="Ryder H.F."/>
            <person name="Williamson S.C."/>
            <person name="Barbeau R.A."/>
            <person name="Hamilton E.P."/>
            <person name="Orias E."/>
        </authorList>
    </citation>
    <scope>NUCLEOTIDE SEQUENCE [LARGE SCALE GENOMIC DNA]</scope>
    <source>
        <strain evidence="6">SB210</strain>
    </source>
</reference>
<feature type="repeat" description="WD" evidence="4">
    <location>
        <begin position="250"/>
        <end position="282"/>
    </location>
</feature>
<evidence type="ECO:0000256" key="4">
    <source>
        <dbReference type="PROSITE-ProRule" id="PRU00221"/>
    </source>
</evidence>
<feature type="repeat" description="WD" evidence="4">
    <location>
        <begin position="200"/>
        <end position="241"/>
    </location>
</feature>
<feature type="repeat" description="WD" evidence="4">
    <location>
        <begin position="19"/>
        <end position="60"/>
    </location>
</feature>
<dbReference type="EMBL" id="GG662673">
    <property type="protein sequence ID" value="EAR96976.2"/>
    <property type="molecule type" value="Genomic_DNA"/>
</dbReference>
<dbReference type="GO" id="GO:0097361">
    <property type="term" value="C:cytosolic [4Fe-4S] assembly targeting complex"/>
    <property type="evidence" value="ECO:0007669"/>
    <property type="project" value="InterPro"/>
</dbReference>
<evidence type="ECO:0000313" key="5">
    <source>
        <dbReference type="EMBL" id="EAR96976.2"/>
    </source>
</evidence>
<dbReference type="OMA" id="IREIRWS"/>
<proteinExistence type="inferred from homology"/>
<dbReference type="SUPFAM" id="SSF50978">
    <property type="entry name" value="WD40 repeat-like"/>
    <property type="match status" value="1"/>
</dbReference>
<dbReference type="GeneID" id="7830559"/>
<dbReference type="OrthoDB" id="284782at2759"/>
<dbReference type="Gene3D" id="2.130.10.10">
    <property type="entry name" value="YVTN repeat-like/Quinoprotein amine dehydrogenase"/>
    <property type="match status" value="2"/>
</dbReference>
<dbReference type="InterPro" id="IPR036322">
    <property type="entry name" value="WD40_repeat_dom_sf"/>
</dbReference>
<dbReference type="PANTHER" id="PTHR19920:SF0">
    <property type="entry name" value="CYTOSOLIC IRON-SULFUR PROTEIN ASSEMBLY PROTEIN CIAO1-RELATED"/>
    <property type="match status" value="1"/>
</dbReference>
<accession>Q23K67</accession>
<dbReference type="SMART" id="SM00320">
    <property type="entry name" value="WD40"/>
    <property type="match status" value="7"/>
</dbReference>